<dbReference type="PANTHER" id="PTHR13285:SF18">
    <property type="entry name" value="PROTEIN-CYSTEINE N-PALMITOYLTRANSFERASE RASP"/>
    <property type="match status" value="1"/>
</dbReference>
<keyword evidence="5 8" id="KW-1133">Transmembrane helix</keyword>
<evidence type="ECO:0000256" key="7">
    <source>
        <dbReference type="PIRNR" id="PIRNR016636"/>
    </source>
</evidence>
<dbReference type="GO" id="GO:0016746">
    <property type="term" value="F:acyltransferase activity"/>
    <property type="evidence" value="ECO:0007669"/>
    <property type="project" value="UniProtKB-KW"/>
</dbReference>
<proteinExistence type="inferred from homology"/>
<dbReference type="EMBL" id="CP099799">
    <property type="protein sequence ID" value="USR99544.1"/>
    <property type="molecule type" value="Genomic_DNA"/>
</dbReference>
<feature type="transmembrane region" description="Helical" evidence="8">
    <location>
        <begin position="77"/>
        <end position="97"/>
    </location>
</feature>
<dbReference type="AlphaFoldDB" id="A0A9N7PHP7"/>
<keyword evidence="7" id="KW-0808">Transferase</keyword>
<feature type="transmembrane region" description="Helical" evidence="8">
    <location>
        <begin position="396"/>
        <end position="416"/>
    </location>
</feature>
<evidence type="ECO:0000313" key="9">
    <source>
        <dbReference type="EMBL" id="AYE32981.1"/>
    </source>
</evidence>
<evidence type="ECO:0000256" key="4">
    <source>
        <dbReference type="ARBA" id="ARBA00022692"/>
    </source>
</evidence>
<feature type="transmembrane region" description="Helical" evidence="8">
    <location>
        <begin position="147"/>
        <end position="169"/>
    </location>
</feature>
<dbReference type="InterPro" id="IPR004299">
    <property type="entry name" value="MBOAT_fam"/>
</dbReference>
<dbReference type="KEGG" id="csep:CP523_00205"/>
<keyword evidence="12" id="KW-1185">Reference proteome</keyword>
<dbReference type="Proteomes" id="UP001055437">
    <property type="component" value="Chromosome"/>
</dbReference>
<keyword evidence="3 7" id="KW-1003">Cell membrane</keyword>
<dbReference type="GO" id="GO:0042121">
    <property type="term" value="P:alginic acid biosynthetic process"/>
    <property type="evidence" value="ECO:0007669"/>
    <property type="project" value="InterPro"/>
</dbReference>
<evidence type="ECO:0000313" key="11">
    <source>
        <dbReference type="Proteomes" id="UP000280586"/>
    </source>
</evidence>
<organism evidence="9 11">
    <name type="scientific">Clostridium septicum</name>
    <dbReference type="NCBI Taxonomy" id="1504"/>
    <lineage>
        <taxon>Bacteria</taxon>
        <taxon>Bacillati</taxon>
        <taxon>Bacillota</taxon>
        <taxon>Clostridia</taxon>
        <taxon>Eubacteriales</taxon>
        <taxon>Clostridiaceae</taxon>
        <taxon>Clostridium</taxon>
    </lineage>
</organism>
<dbReference type="Proteomes" id="UP000280586">
    <property type="component" value="Chromosome"/>
</dbReference>
<feature type="transmembrane region" description="Helical" evidence="8">
    <location>
        <begin position="305"/>
        <end position="321"/>
    </location>
</feature>
<evidence type="ECO:0000256" key="6">
    <source>
        <dbReference type="ARBA" id="ARBA00023136"/>
    </source>
</evidence>
<protein>
    <submittedName>
        <fullName evidence="10">MBOAT family protein</fullName>
    </submittedName>
    <submittedName>
        <fullName evidence="9">Transcriptional regulator</fullName>
    </submittedName>
</protein>
<keyword evidence="7" id="KW-0012">Acyltransferase</keyword>
<name>A0A9N7PHP7_CLOSE</name>
<evidence type="ECO:0000313" key="12">
    <source>
        <dbReference type="Proteomes" id="UP001055437"/>
    </source>
</evidence>
<dbReference type="InterPro" id="IPR051085">
    <property type="entry name" value="MB_O-acyltransferase"/>
</dbReference>
<evidence type="ECO:0000313" key="10">
    <source>
        <dbReference type="EMBL" id="USR99544.1"/>
    </source>
</evidence>
<dbReference type="PANTHER" id="PTHR13285">
    <property type="entry name" value="ACYLTRANSFERASE"/>
    <property type="match status" value="1"/>
</dbReference>
<evidence type="ECO:0000256" key="5">
    <source>
        <dbReference type="ARBA" id="ARBA00022989"/>
    </source>
</evidence>
<feature type="transmembrane region" description="Helical" evidence="8">
    <location>
        <begin position="357"/>
        <end position="376"/>
    </location>
</feature>
<comment type="similarity">
    <text evidence="2 7">Belongs to the membrane-bound acyltransferase family.</text>
</comment>
<gene>
    <name evidence="9" type="ORF">CP523_00205</name>
    <name evidence="10" type="ORF">NH397_08490</name>
</gene>
<evidence type="ECO:0000256" key="8">
    <source>
        <dbReference type="SAM" id="Phobius"/>
    </source>
</evidence>
<comment type="subcellular location">
    <subcellularLocation>
        <location evidence="1">Cell membrane</location>
        <topology evidence="1">Multi-pass membrane protein</topology>
    </subcellularLocation>
</comment>
<evidence type="ECO:0000256" key="3">
    <source>
        <dbReference type="ARBA" id="ARBA00022475"/>
    </source>
</evidence>
<feature type="transmembrane region" description="Helical" evidence="8">
    <location>
        <begin position="428"/>
        <end position="446"/>
    </location>
</feature>
<evidence type="ECO:0000256" key="1">
    <source>
        <dbReference type="ARBA" id="ARBA00004651"/>
    </source>
</evidence>
<dbReference type="InterPro" id="IPR024194">
    <property type="entry name" value="Ac/AlaTfrase_AlgI/DltB"/>
</dbReference>
<reference evidence="10" key="2">
    <citation type="submission" date="2022-06" db="EMBL/GenBank/DDBJ databases">
        <authorList>
            <person name="Holder M.E."/>
            <person name="Ajami N.J."/>
            <person name="Petrosino J.F."/>
        </authorList>
    </citation>
    <scope>NUCLEOTIDE SEQUENCE</scope>
    <source>
        <strain evidence="10">RMA 8861</strain>
    </source>
</reference>
<dbReference type="RefSeq" id="WP_120140392.1">
    <property type="nucleotide sequence ID" value="NZ_CP023671.1"/>
</dbReference>
<dbReference type="Pfam" id="PF03062">
    <property type="entry name" value="MBOAT"/>
    <property type="match status" value="1"/>
</dbReference>
<feature type="transmembrane region" description="Helical" evidence="8">
    <location>
        <begin position="30"/>
        <end position="57"/>
    </location>
</feature>
<keyword evidence="6 7" id="KW-0472">Membrane</keyword>
<accession>A0A9N7PHP7</accession>
<dbReference type="GO" id="GO:0005886">
    <property type="term" value="C:plasma membrane"/>
    <property type="evidence" value="ECO:0007669"/>
    <property type="project" value="UniProtKB-SubCell"/>
</dbReference>
<evidence type="ECO:0000256" key="2">
    <source>
        <dbReference type="ARBA" id="ARBA00010323"/>
    </source>
</evidence>
<sequence>MVFSSIVFIFRFLPLAVFIYFLTPKKYKNLAIFLLSLIFYSFGEPKYFPIIILSILIDFIVSNIIENNRDNKTLCNTMLTISIIFNLGLLIFFKYINFFIDNINFIFNIYIKNITLTLPLGISFYTFQTLSYTIDVYNKKIHAEKNIVDFGAFVALFPQLIAGPIVKYIDINNQIKNRKTSLEEIESGIQYFIIGLGKKVLIANNIGLLWDELNSLGFSNISTPLAWLGVLSFSLQIYFDFSGYSQMAIGIGKIFGFSLPNNFNYPYISRSMTEFWRRWHISLGSWFKEYVYIPLGGSRKSKKRTYFNLLIVWILTGFWHGAEYNFILWGIFFFILISIEKAGFINVLNNNKILSHIYVIIFLLIGFSIFSISNTAKLIEFLKRLFIFKGGLDYLYYLKNYGIILIIGCIFSMPIYKKINLKYKNIKTLKVIFMLIIFILSIAYLVDSSYNPFLYFRF</sequence>
<dbReference type="InterPro" id="IPR028362">
    <property type="entry name" value="AlgI"/>
</dbReference>
<keyword evidence="4 8" id="KW-0812">Transmembrane</keyword>
<feature type="transmembrane region" description="Helical" evidence="8">
    <location>
        <begin position="6"/>
        <end position="23"/>
    </location>
</feature>
<dbReference type="PIRSF" id="PIRSF016636">
    <property type="entry name" value="AlgI_DltB"/>
    <property type="match status" value="1"/>
</dbReference>
<dbReference type="EMBL" id="CP023671">
    <property type="protein sequence ID" value="AYE32981.1"/>
    <property type="molecule type" value="Genomic_DNA"/>
</dbReference>
<feature type="transmembrane region" description="Helical" evidence="8">
    <location>
        <begin position="109"/>
        <end position="127"/>
    </location>
</feature>
<dbReference type="GeneID" id="303559095"/>
<reference evidence="9 11" key="1">
    <citation type="submission" date="2017-09" db="EMBL/GenBank/DDBJ databases">
        <authorList>
            <person name="Thomas P."/>
            <person name="Seyboldt C."/>
        </authorList>
    </citation>
    <scope>NUCLEOTIDE SEQUENCE [LARGE SCALE GENOMIC DNA]</scope>
    <source>
        <strain evidence="9 11">DSM 7534</strain>
    </source>
</reference>
<dbReference type="PIRSF" id="PIRSF500217">
    <property type="entry name" value="AlgI"/>
    <property type="match status" value="1"/>
</dbReference>
<feature type="transmembrane region" description="Helical" evidence="8">
    <location>
        <begin position="327"/>
        <end position="345"/>
    </location>
</feature>